<keyword evidence="6" id="KW-1185">Reference proteome</keyword>
<evidence type="ECO:0000256" key="3">
    <source>
        <dbReference type="ARBA" id="ARBA00023163"/>
    </source>
</evidence>
<dbReference type="SMART" id="SM00342">
    <property type="entry name" value="HTH_ARAC"/>
    <property type="match status" value="1"/>
</dbReference>
<evidence type="ECO:0000259" key="4">
    <source>
        <dbReference type="PROSITE" id="PS01124"/>
    </source>
</evidence>
<sequence length="300" mass="34593">MERYQIINIQEIVREKTGEAYQGEIGVFVPSDTSSIYLAEGLPVYVNAFSYLLALHGKARLVIDETEYEILPGCLCLISPLHLTCFSEVSDDFRCMFLCLHKDFVDKIGVFNLKQRIAKGMHMHRNPSVQVSPVDTEVLKESIENIRQQILRKGHLYHLELMQNALIRFYLELDNILDRDPQAESGVVTVTRNRMKLQEFITLLMNHFKEEHQVAFYAKAMHITPQYLTAIIKEQTGKTVNVFIYELIYSEARNLLVSTDLSIQQITVRLNFADQASFSKFFKRHAGVSPQIFREEAGKI</sequence>
<proteinExistence type="predicted"/>
<feature type="domain" description="HTH araC/xylS-type" evidence="4">
    <location>
        <begin position="198"/>
        <end position="296"/>
    </location>
</feature>
<dbReference type="PANTHER" id="PTHR43280">
    <property type="entry name" value="ARAC-FAMILY TRANSCRIPTIONAL REGULATOR"/>
    <property type="match status" value="1"/>
</dbReference>
<dbReference type="Pfam" id="PF12833">
    <property type="entry name" value="HTH_18"/>
    <property type="match status" value="1"/>
</dbReference>
<dbReference type="Proteomes" id="UP000703295">
    <property type="component" value="Unassembled WGS sequence"/>
</dbReference>
<keyword evidence="3" id="KW-0804">Transcription</keyword>
<evidence type="ECO:0000256" key="2">
    <source>
        <dbReference type="ARBA" id="ARBA00023125"/>
    </source>
</evidence>
<dbReference type="PROSITE" id="PS01124">
    <property type="entry name" value="HTH_ARAC_FAMILY_2"/>
    <property type="match status" value="1"/>
</dbReference>
<evidence type="ECO:0000313" key="6">
    <source>
        <dbReference type="Proteomes" id="UP000703295"/>
    </source>
</evidence>
<dbReference type="Gene3D" id="1.10.10.60">
    <property type="entry name" value="Homeodomain-like"/>
    <property type="match status" value="1"/>
</dbReference>
<organism evidence="5 6">
    <name type="scientific">Bacteroides mediterraneensis</name>
    <dbReference type="NCBI Taxonomy" id="1841856"/>
    <lineage>
        <taxon>Bacteria</taxon>
        <taxon>Pseudomonadati</taxon>
        <taxon>Bacteroidota</taxon>
        <taxon>Bacteroidia</taxon>
        <taxon>Bacteroidales</taxon>
        <taxon>Bacteroidaceae</taxon>
        <taxon>Bacteroides</taxon>
    </lineage>
</organism>
<name>A0ABS2EV77_9BACE</name>
<dbReference type="InterPro" id="IPR009057">
    <property type="entry name" value="Homeodomain-like_sf"/>
</dbReference>
<dbReference type="EMBL" id="JACJJW010000018">
    <property type="protein sequence ID" value="MBM6758617.1"/>
    <property type="molecule type" value="Genomic_DNA"/>
</dbReference>
<evidence type="ECO:0000313" key="5">
    <source>
        <dbReference type="EMBL" id="MBM6758617.1"/>
    </source>
</evidence>
<dbReference type="PANTHER" id="PTHR43280:SF32">
    <property type="entry name" value="TRANSCRIPTIONAL REGULATORY PROTEIN"/>
    <property type="match status" value="1"/>
</dbReference>
<dbReference type="SUPFAM" id="SSF46689">
    <property type="entry name" value="Homeodomain-like"/>
    <property type="match status" value="1"/>
</dbReference>
<accession>A0ABS2EV77</accession>
<comment type="caution">
    <text evidence="5">The sequence shown here is derived from an EMBL/GenBank/DDBJ whole genome shotgun (WGS) entry which is preliminary data.</text>
</comment>
<keyword evidence="2" id="KW-0238">DNA-binding</keyword>
<keyword evidence="1" id="KW-0805">Transcription regulation</keyword>
<protein>
    <submittedName>
        <fullName evidence="5">AraC family transcriptional regulator</fullName>
    </submittedName>
</protein>
<gene>
    <name evidence="5" type="ORF">H6A31_07975</name>
</gene>
<evidence type="ECO:0000256" key="1">
    <source>
        <dbReference type="ARBA" id="ARBA00023015"/>
    </source>
</evidence>
<reference evidence="5 6" key="1">
    <citation type="journal article" date="2021" name="Sci. Rep.">
        <title>The distribution of antibiotic resistance genes in chicken gut microbiota commensals.</title>
        <authorList>
            <person name="Juricova H."/>
            <person name="Matiasovicova J."/>
            <person name="Kubasova T."/>
            <person name="Cejkova D."/>
            <person name="Rychlik I."/>
        </authorList>
    </citation>
    <scope>NUCLEOTIDE SEQUENCE [LARGE SCALE GENOMIC DNA]</scope>
    <source>
        <strain evidence="5 6">An801</strain>
    </source>
</reference>
<dbReference type="RefSeq" id="WP_204475792.1">
    <property type="nucleotide sequence ID" value="NZ_JACJJW010000018.1"/>
</dbReference>
<dbReference type="InterPro" id="IPR018060">
    <property type="entry name" value="HTH_AraC"/>
</dbReference>